<name>A0A3G5A3Z2_9VIRU</name>
<proteinExistence type="predicted"/>
<evidence type="ECO:0000313" key="1">
    <source>
        <dbReference type="EMBL" id="AYV81930.1"/>
    </source>
</evidence>
<dbReference type="SUPFAM" id="SSF54695">
    <property type="entry name" value="POZ domain"/>
    <property type="match status" value="1"/>
</dbReference>
<reference evidence="1" key="1">
    <citation type="submission" date="2018-10" db="EMBL/GenBank/DDBJ databases">
        <title>Hidden diversity of soil giant viruses.</title>
        <authorList>
            <person name="Schulz F."/>
            <person name="Alteio L."/>
            <person name="Goudeau D."/>
            <person name="Ryan E.M."/>
            <person name="Malmstrom R.R."/>
            <person name="Blanchard J."/>
            <person name="Woyke T."/>
        </authorList>
    </citation>
    <scope>NUCLEOTIDE SEQUENCE</scope>
    <source>
        <strain evidence="1">HAV1</strain>
    </source>
</reference>
<dbReference type="EMBL" id="MK072322">
    <property type="protein sequence ID" value="AYV81930.1"/>
    <property type="molecule type" value="Genomic_DNA"/>
</dbReference>
<dbReference type="InterPro" id="IPR011333">
    <property type="entry name" value="SKP1/BTB/POZ_sf"/>
</dbReference>
<dbReference type="Gene3D" id="3.30.710.10">
    <property type="entry name" value="Potassium Channel Kv1.1, Chain A"/>
    <property type="match status" value="1"/>
</dbReference>
<accession>A0A3G5A3Z2</accession>
<gene>
    <name evidence="1" type="ORF">Harvfovirus80_3</name>
</gene>
<evidence type="ECO:0008006" key="2">
    <source>
        <dbReference type="Google" id="ProtNLM"/>
    </source>
</evidence>
<protein>
    <recommendedName>
        <fullName evidence="2">BTB domain-containing protein</fullName>
    </recommendedName>
</protein>
<sequence length="261" mass="30147">MTEPSAEATLHILANNQTFTVLMKTINKFKDSILSKVVNGADSDFISREAINKISVDMDHDSLKFIINYMRGYPYANIEEPLLSKVFFDANRLGLASLVTNIKLQIADSATKEDTIAPVAPPQLSPQQQYQQFQQQHILKPINVNDLAKNVPPPPPQQTPEQLYVQQEYAQQQYIQQHAQQQKQFHTPQQNNLQNFYHNGQNTQTSNNPENFRNLQNANHTNQMNRAYTDVQWHDQHDTYDDYAHDQFGSHHRCANHSYTR</sequence>
<organism evidence="1">
    <name type="scientific">Harvfovirus sp</name>
    <dbReference type="NCBI Taxonomy" id="2487768"/>
    <lineage>
        <taxon>Viruses</taxon>
        <taxon>Varidnaviria</taxon>
        <taxon>Bamfordvirae</taxon>
        <taxon>Nucleocytoviricota</taxon>
        <taxon>Megaviricetes</taxon>
        <taxon>Imitervirales</taxon>
        <taxon>Mimiviridae</taxon>
        <taxon>Klosneuvirinae</taxon>
    </lineage>
</organism>